<proteinExistence type="predicted"/>
<evidence type="ECO:0000256" key="1">
    <source>
        <dbReference type="ARBA" id="ARBA00001954"/>
    </source>
</evidence>
<feature type="domain" description="TauD/TfdA-like" evidence="4">
    <location>
        <begin position="110"/>
        <end position="159"/>
    </location>
</feature>
<dbReference type="Pfam" id="PF02668">
    <property type="entry name" value="TauD"/>
    <property type="match status" value="2"/>
</dbReference>
<dbReference type="RefSeq" id="WP_074022439.1">
    <property type="nucleotide sequence ID" value="NZ_CAWNAG010000112.1"/>
</dbReference>
<dbReference type="STRING" id="1873482.Xedl_00468"/>
<dbReference type="SUPFAM" id="SSF51197">
    <property type="entry name" value="Clavaminate synthase-like"/>
    <property type="match status" value="1"/>
</dbReference>
<sequence length="265" mass="31763">MIYNKLNLFEEIKKTINSKEYNIRKSSGINFTKKIEKEKITLENKKEIFNNIYFNGTIYLTEFDTEEKIDEIIILLESVLGKTINNKNKYNNKYEIITAIENPQWFFESHYSQPVHTDEGHEKIQPNILALYCKENSEFGGDNILVNSKLIYKLLIEKYGDKVDLLFHNDCITCIKKNNEFTKNIFLKIKENIGISFSPLINEFKCTQEIYEMLKDINYLIHQKENQIFFKLKENQCIIFSNYLYLHSRTFFPKNSKRTLYRIWF</sequence>
<keyword evidence="2" id="KW-0560">Oxidoreductase</keyword>
<dbReference type="AlphaFoldDB" id="A0A1Q5TYE1"/>
<protein>
    <submittedName>
        <fullName evidence="6">Gamma-butyrobetaine dioxygenase</fullName>
    </submittedName>
</protein>
<dbReference type="GO" id="GO:0017000">
    <property type="term" value="P:antibiotic biosynthetic process"/>
    <property type="evidence" value="ECO:0007669"/>
    <property type="project" value="UniProtKB-KW"/>
</dbReference>
<accession>A0A1Q5TYE1</accession>
<evidence type="ECO:0000256" key="3">
    <source>
        <dbReference type="ARBA" id="ARBA00023194"/>
    </source>
</evidence>
<dbReference type="Gene3D" id="3.60.130.10">
    <property type="entry name" value="Clavaminate synthase-like"/>
    <property type="match status" value="1"/>
</dbReference>
<dbReference type="Proteomes" id="UP000186268">
    <property type="component" value="Unassembled WGS sequence"/>
</dbReference>
<feature type="domain" description="TauD/TfdA-like" evidence="4">
    <location>
        <begin position="207"/>
        <end position="264"/>
    </location>
</feature>
<organism evidence="6 7">
    <name type="scientific">Xenorhabdus eapokensis</name>
    <dbReference type="NCBI Taxonomy" id="1873482"/>
    <lineage>
        <taxon>Bacteria</taxon>
        <taxon>Pseudomonadati</taxon>
        <taxon>Pseudomonadota</taxon>
        <taxon>Gammaproteobacteria</taxon>
        <taxon>Enterobacterales</taxon>
        <taxon>Morganellaceae</taxon>
        <taxon>Xenorhabdus</taxon>
    </lineage>
</organism>
<evidence type="ECO:0000256" key="2">
    <source>
        <dbReference type="ARBA" id="ARBA00023002"/>
    </source>
</evidence>
<dbReference type="PANTHER" id="PTHR10696:SF56">
    <property type="entry name" value="TAUD_TFDA-LIKE DOMAIN-CONTAINING PROTEIN"/>
    <property type="match status" value="1"/>
</dbReference>
<keyword evidence="6" id="KW-0223">Dioxygenase</keyword>
<comment type="cofactor">
    <cofactor evidence="1">
        <name>Fe(2+)</name>
        <dbReference type="ChEBI" id="CHEBI:29033"/>
    </cofactor>
</comment>
<gene>
    <name evidence="6" type="ORF">Xedl_00468</name>
    <name evidence="5" type="ORF">Xedl_00712</name>
</gene>
<dbReference type="EMBL" id="MKGQ01000002">
    <property type="protein sequence ID" value="OKP05244.1"/>
    <property type="molecule type" value="Genomic_DNA"/>
</dbReference>
<dbReference type="EMBL" id="MKGQ01000003">
    <property type="protein sequence ID" value="OKP04813.1"/>
    <property type="molecule type" value="Genomic_DNA"/>
</dbReference>
<keyword evidence="3" id="KW-0045">Antibiotic biosynthesis</keyword>
<evidence type="ECO:0000313" key="6">
    <source>
        <dbReference type="EMBL" id="OKP05244.1"/>
    </source>
</evidence>
<name>A0A1Q5TYE1_9GAMM</name>
<evidence type="ECO:0000259" key="4">
    <source>
        <dbReference type="Pfam" id="PF02668"/>
    </source>
</evidence>
<dbReference type="OrthoDB" id="6464533at2"/>
<keyword evidence="7" id="KW-1185">Reference proteome</keyword>
<dbReference type="InterPro" id="IPR042098">
    <property type="entry name" value="TauD-like_sf"/>
</dbReference>
<evidence type="ECO:0000313" key="7">
    <source>
        <dbReference type="Proteomes" id="UP000186268"/>
    </source>
</evidence>
<comment type="caution">
    <text evidence="6">The sequence shown here is derived from an EMBL/GenBank/DDBJ whole genome shotgun (WGS) entry which is preliminary data.</text>
</comment>
<dbReference type="GO" id="GO:0016706">
    <property type="term" value="F:2-oxoglutarate-dependent dioxygenase activity"/>
    <property type="evidence" value="ECO:0007669"/>
    <property type="project" value="UniProtKB-ARBA"/>
</dbReference>
<dbReference type="PANTHER" id="PTHR10696">
    <property type="entry name" value="GAMMA-BUTYROBETAINE HYDROXYLASE-RELATED"/>
    <property type="match status" value="1"/>
</dbReference>
<dbReference type="InterPro" id="IPR050411">
    <property type="entry name" value="AlphaKG_dependent_hydroxylases"/>
</dbReference>
<evidence type="ECO:0000313" key="5">
    <source>
        <dbReference type="EMBL" id="OKP04813.1"/>
    </source>
</evidence>
<reference evidence="6 7" key="1">
    <citation type="submission" date="2016-09" db="EMBL/GenBank/DDBJ databases">
        <title>Xenorhabdus thuongxuanensis sp. nov. and Xenorhabdus eapokensis sp. nov., isolated from Steinernema species.</title>
        <authorList>
            <person name="Kaempfer P."/>
            <person name="Tobias N.J."/>
            <person name="Phan Ke L."/>
            <person name="Bode H.B."/>
            <person name="Glaeser S.P."/>
        </authorList>
    </citation>
    <scope>NUCLEOTIDE SEQUENCE [LARGE SCALE GENOMIC DNA]</scope>
    <source>
        <strain evidence="6 7">DL20</strain>
    </source>
</reference>
<dbReference type="InterPro" id="IPR003819">
    <property type="entry name" value="TauD/TfdA-like"/>
</dbReference>